<dbReference type="Proteomes" id="UP000499080">
    <property type="component" value="Unassembled WGS sequence"/>
</dbReference>
<reference evidence="1 2" key="1">
    <citation type="journal article" date="2019" name="Sci. Rep.">
        <title>Orb-weaving spider Araneus ventricosus genome elucidates the spidroin gene catalogue.</title>
        <authorList>
            <person name="Kono N."/>
            <person name="Nakamura H."/>
            <person name="Ohtoshi R."/>
            <person name="Moran D.A.P."/>
            <person name="Shinohara A."/>
            <person name="Yoshida Y."/>
            <person name="Fujiwara M."/>
            <person name="Mori M."/>
            <person name="Tomita M."/>
            <person name="Arakawa K."/>
        </authorList>
    </citation>
    <scope>NUCLEOTIDE SEQUENCE [LARGE SCALE GENOMIC DNA]</scope>
</reference>
<dbReference type="SUPFAM" id="SSF56672">
    <property type="entry name" value="DNA/RNA polymerases"/>
    <property type="match status" value="1"/>
</dbReference>
<gene>
    <name evidence="1" type="ORF">AVEN_27631_1</name>
</gene>
<organism evidence="1 2">
    <name type="scientific">Araneus ventricosus</name>
    <name type="common">Orbweaver spider</name>
    <name type="synonym">Epeira ventricosa</name>
    <dbReference type="NCBI Taxonomy" id="182803"/>
    <lineage>
        <taxon>Eukaryota</taxon>
        <taxon>Metazoa</taxon>
        <taxon>Ecdysozoa</taxon>
        <taxon>Arthropoda</taxon>
        <taxon>Chelicerata</taxon>
        <taxon>Arachnida</taxon>
        <taxon>Araneae</taxon>
        <taxon>Araneomorphae</taxon>
        <taxon>Entelegynae</taxon>
        <taxon>Araneoidea</taxon>
        <taxon>Araneidae</taxon>
        <taxon>Araneus</taxon>
    </lineage>
</organism>
<evidence type="ECO:0008006" key="3">
    <source>
        <dbReference type="Google" id="ProtNLM"/>
    </source>
</evidence>
<proteinExistence type="predicted"/>
<sequence length="432" mass="49385">MVIKNAVNERKCADLTTLYDQLESHLRALDTLGRSKEKFADFLSPLVESCLPEDVLRTWERHTTSSILNNDAELPENSQRSLENLMAFLRQEVNGEEMINLVRSGFGFQGKVKREVVNSERTEIPSAALIFAAKGRIKCVFCSNFHPSQDCGKAGRMTREGKKTAVLRKGLCLVSLKNGHMAKKCHSNVRCVICFKRHYAVLCRELLNTSKNVFPKQVNFNNYKLPTQQIPPLLLRFRTGATGVIADIKQAFLPLSVRPEDRNFLRLLWWNIKDRSKLEFFRYCRVVFGVTSSPFLLNGSIRHHLNSNEYQLESLQTTVEKLKRGFYLDNLTTSVESQEELEQFKTQTMEIMNAASFELRCWVHIGVQDQESQSLIAIKWDTETDELYCVSLQVDIGFSETVSKRKLLSMVNSIYDPIGFTSPATVLPKLLL</sequence>
<keyword evidence="2" id="KW-1185">Reference proteome</keyword>
<dbReference type="InterPro" id="IPR043502">
    <property type="entry name" value="DNA/RNA_pol_sf"/>
</dbReference>
<evidence type="ECO:0000313" key="1">
    <source>
        <dbReference type="EMBL" id="GBM30602.1"/>
    </source>
</evidence>
<comment type="caution">
    <text evidence="1">The sequence shown here is derived from an EMBL/GenBank/DDBJ whole genome shotgun (WGS) entry which is preliminary data.</text>
</comment>
<dbReference type="OrthoDB" id="6427426at2759"/>
<evidence type="ECO:0000313" key="2">
    <source>
        <dbReference type="Proteomes" id="UP000499080"/>
    </source>
</evidence>
<protein>
    <recommendedName>
        <fullName evidence="3">Reverse transcriptase domain-containing protein</fullName>
    </recommendedName>
</protein>
<dbReference type="PANTHER" id="PTHR47331">
    <property type="entry name" value="PHD-TYPE DOMAIN-CONTAINING PROTEIN"/>
    <property type="match status" value="1"/>
</dbReference>
<dbReference type="GO" id="GO:0071897">
    <property type="term" value="P:DNA biosynthetic process"/>
    <property type="evidence" value="ECO:0007669"/>
    <property type="project" value="UniProtKB-ARBA"/>
</dbReference>
<name>A0A4Y2EMV8_ARAVE</name>
<accession>A0A4Y2EMV8</accession>
<dbReference type="AlphaFoldDB" id="A0A4Y2EMV8"/>
<dbReference type="EMBL" id="BGPR01000664">
    <property type="protein sequence ID" value="GBM30602.1"/>
    <property type="molecule type" value="Genomic_DNA"/>
</dbReference>